<dbReference type="InterPro" id="IPR000192">
    <property type="entry name" value="Aminotrans_V_dom"/>
</dbReference>
<comment type="similarity">
    <text evidence="2">Belongs to the class-V pyridoxal-phosphate-dependent aminotransferase family. NifS/IscS subfamily.</text>
</comment>
<proteinExistence type="inferred from homology"/>
<keyword evidence="5" id="KW-0479">Metal-binding</keyword>
<accession>A0AAU7MV13</accession>
<dbReference type="InterPro" id="IPR015421">
    <property type="entry name" value="PyrdxlP-dep_Trfase_major"/>
</dbReference>
<dbReference type="GO" id="GO:0046872">
    <property type="term" value="F:metal ion binding"/>
    <property type="evidence" value="ECO:0007669"/>
    <property type="project" value="UniProtKB-KW"/>
</dbReference>
<dbReference type="GO" id="GO:0031071">
    <property type="term" value="F:cysteine desulfurase activity"/>
    <property type="evidence" value="ECO:0007669"/>
    <property type="project" value="UniProtKB-EC"/>
</dbReference>
<dbReference type="Pfam" id="PF00266">
    <property type="entry name" value="Aminotran_5"/>
    <property type="match status" value="1"/>
</dbReference>
<evidence type="ECO:0000256" key="5">
    <source>
        <dbReference type="ARBA" id="ARBA00022723"/>
    </source>
</evidence>
<evidence type="ECO:0000256" key="4">
    <source>
        <dbReference type="ARBA" id="ARBA00022679"/>
    </source>
</evidence>
<keyword evidence="4" id="KW-0808">Transferase</keyword>
<comment type="catalytic activity">
    <reaction evidence="9">
        <text>(sulfur carrier)-H + L-cysteine = (sulfur carrier)-SH + L-alanine</text>
        <dbReference type="Rhea" id="RHEA:43892"/>
        <dbReference type="Rhea" id="RHEA-COMP:14737"/>
        <dbReference type="Rhea" id="RHEA-COMP:14739"/>
        <dbReference type="ChEBI" id="CHEBI:29917"/>
        <dbReference type="ChEBI" id="CHEBI:35235"/>
        <dbReference type="ChEBI" id="CHEBI:57972"/>
        <dbReference type="ChEBI" id="CHEBI:64428"/>
        <dbReference type="EC" id="2.8.1.7"/>
    </reaction>
</comment>
<dbReference type="KEGG" id="fld:ABNE31_12285"/>
<evidence type="ECO:0000256" key="7">
    <source>
        <dbReference type="ARBA" id="ARBA00023004"/>
    </source>
</evidence>
<name>A0AAU7MV13_9FLAO</name>
<dbReference type="Gene3D" id="3.40.640.10">
    <property type="entry name" value="Type I PLP-dependent aspartate aminotransferase-like (Major domain)"/>
    <property type="match status" value="1"/>
</dbReference>
<keyword evidence="7" id="KW-0408">Iron</keyword>
<sequence>MHVHNANVLTSNEKIYLDHNATTPADPRVVEAMLPYFTQHFGNASSDHSFGWHADDAIETARGQIAGLINCRPAELTFTSGATEAANLALLGFCKRNRSKGNHIISCTTEHKAVLDTLQALEDDGFEVTYLDVDSQGNIDLDVLEDSITPSTILVSLILANNETGLIHPIKSIVDLVRSKGVPIMSDITQAVGKISIDLQELGIDVAVFSSHKLYGPKGVGALYLNKSNNTSVDKHLFGGNHEKGVRPGTLNVPGIVGFGEACKVAQEEIRENHQHYKHLQYRLEEELSTIEGAIINSQHEDRLPNTTNVSFKGVDGTKLLRYLNRLAVSRGSACTSNQVNPSHVLKAMGLDDATALASLRISTGRNTSLEDIETAVRDIKKAVNQLKTVNV</sequence>
<evidence type="ECO:0000313" key="12">
    <source>
        <dbReference type="EMBL" id="XBQ22373.1"/>
    </source>
</evidence>
<evidence type="ECO:0000256" key="9">
    <source>
        <dbReference type="ARBA" id="ARBA00050776"/>
    </source>
</evidence>
<keyword evidence="6" id="KW-0663">Pyridoxal phosphate</keyword>
<evidence type="ECO:0000256" key="2">
    <source>
        <dbReference type="ARBA" id="ARBA00006490"/>
    </source>
</evidence>
<evidence type="ECO:0000256" key="8">
    <source>
        <dbReference type="ARBA" id="ARBA00023014"/>
    </source>
</evidence>
<dbReference type="InterPro" id="IPR016454">
    <property type="entry name" value="Cysteine_dSase"/>
</dbReference>
<dbReference type="GO" id="GO:0051536">
    <property type="term" value="F:iron-sulfur cluster binding"/>
    <property type="evidence" value="ECO:0007669"/>
    <property type="project" value="UniProtKB-KW"/>
</dbReference>
<gene>
    <name evidence="12" type="ORF">ABNE31_12285</name>
</gene>
<organism evidence="12">
    <name type="scientific">Flagellimonas sp. MMG031</name>
    <dbReference type="NCBI Taxonomy" id="3158549"/>
    <lineage>
        <taxon>Bacteria</taxon>
        <taxon>Pseudomonadati</taxon>
        <taxon>Bacteroidota</taxon>
        <taxon>Flavobacteriia</taxon>
        <taxon>Flavobacteriales</taxon>
        <taxon>Flavobacteriaceae</taxon>
        <taxon>Flagellimonas</taxon>
    </lineage>
</organism>
<evidence type="ECO:0000256" key="1">
    <source>
        <dbReference type="ARBA" id="ARBA00001933"/>
    </source>
</evidence>
<dbReference type="Gene3D" id="3.90.1150.10">
    <property type="entry name" value="Aspartate Aminotransferase, domain 1"/>
    <property type="match status" value="1"/>
</dbReference>
<dbReference type="PROSITE" id="PS00595">
    <property type="entry name" value="AA_TRANSFER_CLASS_5"/>
    <property type="match status" value="1"/>
</dbReference>
<evidence type="ECO:0000256" key="10">
    <source>
        <dbReference type="RuleBase" id="RU004504"/>
    </source>
</evidence>
<evidence type="ECO:0000259" key="11">
    <source>
        <dbReference type="Pfam" id="PF00266"/>
    </source>
</evidence>
<dbReference type="AlphaFoldDB" id="A0AAU7MV13"/>
<dbReference type="SUPFAM" id="SSF53383">
    <property type="entry name" value="PLP-dependent transferases"/>
    <property type="match status" value="1"/>
</dbReference>
<dbReference type="InterPro" id="IPR020578">
    <property type="entry name" value="Aminotrans_V_PyrdxlP_BS"/>
</dbReference>
<dbReference type="EMBL" id="CP157804">
    <property type="protein sequence ID" value="XBQ22373.1"/>
    <property type="molecule type" value="Genomic_DNA"/>
</dbReference>
<protein>
    <recommendedName>
        <fullName evidence="3">cysteine desulfurase</fullName>
        <ecNumber evidence="3">2.8.1.7</ecNumber>
    </recommendedName>
</protein>
<evidence type="ECO:0000256" key="3">
    <source>
        <dbReference type="ARBA" id="ARBA00012239"/>
    </source>
</evidence>
<dbReference type="PANTHER" id="PTHR11601">
    <property type="entry name" value="CYSTEINE DESULFURYLASE FAMILY MEMBER"/>
    <property type="match status" value="1"/>
</dbReference>
<comment type="cofactor">
    <cofactor evidence="1 10">
        <name>pyridoxal 5'-phosphate</name>
        <dbReference type="ChEBI" id="CHEBI:597326"/>
    </cofactor>
</comment>
<feature type="domain" description="Aminotransferase class V" evidence="11">
    <location>
        <begin position="15"/>
        <end position="374"/>
    </location>
</feature>
<reference evidence="12" key="1">
    <citation type="submission" date="2024-05" db="EMBL/GenBank/DDBJ databases">
        <title>Draft Genome Sequences of Flagellimonas sp. MMG031 and Marinobacter sp. MMG032 Isolated from the dinoflagellate Symbiodinium pilosum.</title>
        <authorList>
            <person name="Shikuma N.J."/>
            <person name="Farrell M.V."/>
        </authorList>
    </citation>
    <scope>NUCLEOTIDE SEQUENCE</scope>
    <source>
        <strain evidence="12">MMG031</strain>
    </source>
</reference>
<dbReference type="InterPro" id="IPR015422">
    <property type="entry name" value="PyrdxlP-dep_Trfase_small"/>
</dbReference>
<dbReference type="EC" id="2.8.1.7" evidence="3"/>
<dbReference type="InterPro" id="IPR015424">
    <property type="entry name" value="PyrdxlP-dep_Trfase"/>
</dbReference>
<dbReference type="PANTHER" id="PTHR11601:SF34">
    <property type="entry name" value="CYSTEINE DESULFURASE"/>
    <property type="match status" value="1"/>
</dbReference>
<dbReference type="PIRSF" id="PIRSF005572">
    <property type="entry name" value="NifS"/>
    <property type="match status" value="1"/>
</dbReference>
<keyword evidence="8" id="KW-0411">Iron-sulfur</keyword>
<dbReference type="RefSeq" id="WP_349351343.1">
    <property type="nucleotide sequence ID" value="NZ_CP157804.1"/>
</dbReference>
<evidence type="ECO:0000256" key="6">
    <source>
        <dbReference type="ARBA" id="ARBA00022898"/>
    </source>
</evidence>